<dbReference type="SUPFAM" id="SSF53474">
    <property type="entry name" value="alpha/beta-Hydrolases"/>
    <property type="match status" value="1"/>
</dbReference>
<dbReference type="InterPro" id="IPR050583">
    <property type="entry name" value="Mycobacterial_A85_antigen"/>
</dbReference>
<dbReference type="Proteomes" id="UP001139068">
    <property type="component" value="Unassembled WGS sequence"/>
</dbReference>
<keyword evidence="5" id="KW-1185">Reference proteome</keyword>
<evidence type="ECO:0000256" key="1">
    <source>
        <dbReference type="ARBA" id="ARBA00004613"/>
    </source>
</evidence>
<accession>A0ABS9YSQ9</accession>
<dbReference type="Pfam" id="PF00756">
    <property type="entry name" value="Esterase"/>
    <property type="match status" value="1"/>
</dbReference>
<evidence type="ECO:0000313" key="4">
    <source>
        <dbReference type="EMBL" id="MCI4674247.1"/>
    </source>
</evidence>
<protein>
    <submittedName>
        <fullName evidence="4">Esterase family protein</fullName>
    </submittedName>
</protein>
<feature type="region of interest" description="Disordered" evidence="3">
    <location>
        <begin position="51"/>
        <end position="91"/>
    </location>
</feature>
<evidence type="ECO:0000256" key="2">
    <source>
        <dbReference type="ARBA" id="ARBA00022525"/>
    </source>
</evidence>
<comment type="subcellular location">
    <subcellularLocation>
        <location evidence="1">Secreted</location>
    </subcellularLocation>
</comment>
<name>A0ABS9YSQ9_9MYCO</name>
<reference evidence="4" key="1">
    <citation type="journal article" date="2022" name="ISME J.">
        <title>Identification of active gaseous-alkane degraders at natural gas seeps.</title>
        <authorList>
            <person name="Farhan Ul Haque M."/>
            <person name="Hernandez M."/>
            <person name="Crombie A.T."/>
            <person name="Murrell J.C."/>
        </authorList>
    </citation>
    <scope>NUCLEOTIDE SEQUENCE</scope>
    <source>
        <strain evidence="4">ANDR5</strain>
    </source>
</reference>
<comment type="caution">
    <text evidence="4">The sequence shown here is derived from an EMBL/GenBank/DDBJ whole genome shotgun (WGS) entry which is preliminary data.</text>
</comment>
<gene>
    <name evidence="4" type="ORF">K9U37_04575</name>
</gene>
<evidence type="ECO:0000256" key="3">
    <source>
        <dbReference type="SAM" id="MobiDB-lite"/>
    </source>
</evidence>
<dbReference type="InterPro" id="IPR000801">
    <property type="entry name" value="Esterase-like"/>
</dbReference>
<dbReference type="PANTHER" id="PTHR48098:SF1">
    <property type="entry name" value="DIACYLGLYCEROL ACYLTRANSFERASE_MYCOLYLTRANSFERASE AG85A"/>
    <property type="match status" value="1"/>
</dbReference>
<dbReference type="InterPro" id="IPR029058">
    <property type="entry name" value="AB_hydrolase_fold"/>
</dbReference>
<evidence type="ECO:0000313" key="5">
    <source>
        <dbReference type="Proteomes" id="UP001139068"/>
    </source>
</evidence>
<organism evidence="4 5">
    <name type="scientific">Candidatus Mycolicibacterium alkanivorans</name>
    <dbReference type="NCBI Taxonomy" id="2954114"/>
    <lineage>
        <taxon>Bacteria</taxon>
        <taxon>Bacillati</taxon>
        <taxon>Actinomycetota</taxon>
        <taxon>Actinomycetes</taxon>
        <taxon>Mycobacteriales</taxon>
        <taxon>Mycobacteriaceae</taxon>
        <taxon>Mycolicibacterium</taxon>
    </lineage>
</organism>
<dbReference type="RefSeq" id="WP_243073223.1">
    <property type="nucleotide sequence ID" value="NZ_JAIVFL010000001.1"/>
</dbReference>
<dbReference type="EMBL" id="JAIVFL010000001">
    <property type="protein sequence ID" value="MCI4674247.1"/>
    <property type="molecule type" value="Genomic_DNA"/>
</dbReference>
<dbReference type="Gene3D" id="3.40.50.1820">
    <property type="entry name" value="alpha/beta hydrolase"/>
    <property type="match status" value="1"/>
</dbReference>
<proteinExistence type="predicted"/>
<keyword evidence="2" id="KW-0964">Secreted</keyword>
<sequence length="353" mass="36914">MTTVAAMTGGTPKAAAFSRDGLPVEYLDVYSAAMGRNIRVQFQDGAAGAATSGDGAAGAATSGDGAAGAATSGDGAAGAATSGDGAAGAQAPPAAPTKAVYLLDGLRAQDDYSGWDINTPAFEWFYRTGVSVVMPVGGQSSFYSDWYSPSSLNKQPYTYKWETFLTNELPQWLAAHKKVSTTGNGVVGTSMSGGAALILSAYHPQQFIYAASLSGFLNPSALLMQQAIRVAMLDAGGYNVDNMWGAPWDPAWKRNDPVRQAATIARNGTRLWIYCAPGGQTDLDQNADPSQSFSANSLESMAINSNKDFQAAYAQAGGRNATFNFPPSGNHSWPYWGAQLTALKPDLIATINR</sequence>
<dbReference type="PANTHER" id="PTHR48098">
    <property type="entry name" value="ENTEROCHELIN ESTERASE-RELATED"/>
    <property type="match status" value="1"/>
</dbReference>